<protein>
    <recommendedName>
        <fullName evidence="1">3'-5' exonuclease domain-containing protein</fullName>
    </recommendedName>
</protein>
<accession>A0ABP0RPB6</accession>
<evidence type="ECO:0000313" key="2">
    <source>
        <dbReference type="EMBL" id="CAK9102193.1"/>
    </source>
</evidence>
<dbReference type="InterPro" id="IPR002562">
    <property type="entry name" value="3'-5'_exonuclease_dom"/>
</dbReference>
<dbReference type="SUPFAM" id="SSF53098">
    <property type="entry name" value="Ribonuclease H-like"/>
    <property type="match status" value="1"/>
</dbReference>
<dbReference type="Proteomes" id="UP001642464">
    <property type="component" value="Unassembled WGS sequence"/>
</dbReference>
<dbReference type="PANTHER" id="PTHR46814">
    <property type="entry name" value="EGALITARIAN, ISOFORM B"/>
    <property type="match status" value="1"/>
</dbReference>
<keyword evidence="3" id="KW-1185">Reference proteome</keyword>
<dbReference type="SMART" id="SM00474">
    <property type="entry name" value="35EXOc"/>
    <property type="match status" value="1"/>
</dbReference>
<dbReference type="PANTHER" id="PTHR46814:SF1">
    <property type="entry name" value="EGALITARIAN, ISOFORM B"/>
    <property type="match status" value="1"/>
</dbReference>
<dbReference type="EMBL" id="CAXAMM010041973">
    <property type="protein sequence ID" value="CAK9102193.1"/>
    <property type="molecule type" value="Genomic_DNA"/>
</dbReference>
<name>A0ABP0RPB6_9DINO</name>
<gene>
    <name evidence="2" type="ORF">SCF082_LOCUS47765</name>
</gene>
<proteinExistence type="predicted"/>
<dbReference type="Gene3D" id="3.30.420.10">
    <property type="entry name" value="Ribonuclease H-like superfamily/Ribonuclease H"/>
    <property type="match status" value="1"/>
</dbReference>
<reference evidence="2 3" key="1">
    <citation type="submission" date="2024-02" db="EMBL/GenBank/DDBJ databases">
        <authorList>
            <person name="Chen Y."/>
            <person name="Shah S."/>
            <person name="Dougan E. K."/>
            <person name="Thang M."/>
            <person name="Chan C."/>
        </authorList>
    </citation>
    <scope>NUCLEOTIDE SEQUENCE [LARGE SCALE GENOMIC DNA]</scope>
</reference>
<evidence type="ECO:0000313" key="3">
    <source>
        <dbReference type="Proteomes" id="UP001642464"/>
    </source>
</evidence>
<feature type="domain" description="3'-5' exonuclease" evidence="1">
    <location>
        <begin position="19"/>
        <end position="210"/>
    </location>
</feature>
<dbReference type="Pfam" id="PF01612">
    <property type="entry name" value="DNA_pol_A_exo1"/>
    <property type="match status" value="1"/>
</dbReference>
<dbReference type="InterPro" id="IPR012337">
    <property type="entry name" value="RNaseH-like_sf"/>
</dbReference>
<sequence>MLRPWFRSAKRCFGTSYTVHLVSSQAQAERLSRELLLKLRKRSPNESSIAKIALDCEGVRLGRFGRLSLMQMQDEDGQVMLCDALRPGIVEAFRPLLESPSVVKVIHDCREDSSALYHQHGIGLRGIFDTQVAHASLERAAGREAYQASASELLQKYLNIDPDDSELKSLMLEDPQLWGRRPLSKALVSYAVRSVAYLLPLHELLMEKTNAALQEEIAEASALAADYRFLNREFPTAESMAKIGTRLWALMASRGRDKLLLKLNGRVGMVCTPSALKRFKDVKLGDLVYCCVSGVSIDGRYLYLDRYDHDWDYFDHQLRPSSQPEVGAYGREHRFSTSMFSHDLDPLFLRGLPGLADQAVDAWDASAEDVGMDPEDTGFVGGWRLSLSGSTLMFVAC</sequence>
<evidence type="ECO:0000259" key="1">
    <source>
        <dbReference type="SMART" id="SM00474"/>
    </source>
</evidence>
<organism evidence="2 3">
    <name type="scientific">Durusdinium trenchii</name>
    <dbReference type="NCBI Taxonomy" id="1381693"/>
    <lineage>
        <taxon>Eukaryota</taxon>
        <taxon>Sar</taxon>
        <taxon>Alveolata</taxon>
        <taxon>Dinophyceae</taxon>
        <taxon>Suessiales</taxon>
        <taxon>Symbiodiniaceae</taxon>
        <taxon>Durusdinium</taxon>
    </lineage>
</organism>
<comment type="caution">
    <text evidence="2">The sequence shown here is derived from an EMBL/GenBank/DDBJ whole genome shotgun (WGS) entry which is preliminary data.</text>
</comment>
<dbReference type="InterPro" id="IPR036397">
    <property type="entry name" value="RNaseH_sf"/>
</dbReference>